<evidence type="ECO:0000313" key="4">
    <source>
        <dbReference type="Proteomes" id="UP000321155"/>
    </source>
</evidence>
<dbReference type="InterPro" id="IPR000415">
    <property type="entry name" value="Nitroreductase-like"/>
</dbReference>
<sequence>MSRTFLRILGQRRQAPALTPDAPPRAELEEVLRAVAGTAPGGPGPGWRVVVTTRRSAPELAAAMAGLTRVPEMHRPLPRLKGKQLRRLAAFRGTLAWASTGGLCCAVVFSPVESADVPVKEQKAAAHGIRPLLEAAFWAAGWGTRWASRDGADQEPVRAFYDLAEHEQVLGWLFVGRPPRAAAAEFTATLPPADPPVSYR</sequence>
<dbReference type="EMBL" id="CP013254">
    <property type="protein sequence ID" value="ALU39549.1"/>
    <property type="molecule type" value="Genomic_DNA"/>
</dbReference>
<organism evidence="1 3">
    <name type="scientific">Kocuria flava</name>
    <dbReference type="NCBI Taxonomy" id="446860"/>
    <lineage>
        <taxon>Bacteria</taxon>
        <taxon>Bacillati</taxon>
        <taxon>Actinomycetota</taxon>
        <taxon>Actinomycetes</taxon>
        <taxon>Micrococcales</taxon>
        <taxon>Micrococcaceae</taxon>
        <taxon>Kocuria</taxon>
    </lineage>
</organism>
<keyword evidence="4" id="KW-1185">Reference proteome</keyword>
<evidence type="ECO:0000313" key="1">
    <source>
        <dbReference type="EMBL" id="ALU39549.1"/>
    </source>
</evidence>
<evidence type="ECO:0008006" key="5">
    <source>
        <dbReference type="Google" id="ProtNLM"/>
    </source>
</evidence>
<dbReference type="KEGG" id="kfv:AS188_07050"/>
<dbReference type="OrthoDB" id="3268470at2"/>
<dbReference type="Gene3D" id="3.40.109.10">
    <property type="entry name" value="NADH Oxidase"/>
    <property type="match status" value="1"/>
</dbReference>
<evidence type="ECO:0000313" key="3">
    <source>
        <dbReference type="Proteomes" id="UP000057181"/>
    </source>
</evidence>
<dbReference type="STRING" id="446860.AS188_07050"/>
<dbReference type="EMBL" id="BJZR01000065">
    <property type="protein sequence ID" value="GEO92836.1"/>
    <property type="molecule type" value="Genomic_DNA"/>
</dbReference>
<dbReference type="SUPFAM" id="SSF55469">
    <property type="entry name" value="FMN-dependent nitroreductase-like"/>
    <property type="match status" value="1"/>
</dbReference>
<evidence type="ECO:0000313" key="2">
    <source>
        <dbReference type="EMBL" id="GEO92836.1"/>
    </source>
</evidence>
<reference evidence="2 4" key="2">
    <citation type="submission" date="2019-07" db="EMBL/GenBank/DDBJ databases">
        <title>Whole genome shotgun sequence of Kocuria flava NBRC 107626.</title>
        <authorList>
            <person name="Hosoyama A."/>
            <person name="Uohara A."/>
            <person name="Ohji S."/>
            <person name="Ichikawa N."/>
        </authorList>
    </citation>
    <scope>NUCLEOTIDE SEQUENCE [LARGE SCALE GENOMIC DNA]</scope>
    <source>
        <strain evidence="2 4">NBRC 107626</strain>
    </source>
</reference>
<reference evidence="1 3" key="1">
    <citation type="submission" date="2015-11" db="EMBL/GenBank/DDBJ databases">
        <title>Complete Genome Sequence of Kocuria flava strain HO-9041.</title>
        <authorList>
            <person name="Zhou M."/>
            <person name="Dai J."/>
        </authorList>
    </citation>
    <scope>NUCLEOTIDE SEQUENCE [LARGE SCALE GENOMIC DNA]</scope>
    <source>
        <strain evidence="1 3">HO-9041</strain>
    </source>
</reference>
<accession>A0A0U2NYT3</accession>
<dbReference type="GO" id="GO:0016491">
    <property type="term" value="F:oxidoreductase activity"/>
    <property type="evidence" value="ECO:0007669"/>
    <property type="project" value="InterPro"/>
</dbReference>
<dbReference type="RefSeq" id="WP_058858260.1">
    <property type="nucleotide sequence ID" value="NZ_BJZR01000065.1"/>
</dbReference>
<dbReference type="Proteomes" id="UP000057181">
    <property type="component" value="Chromosome"/>
</dbReference>
<gene>
    <name evidence="1" type="ORF">AS188_07050</name>
    <name evidence="2" type="ORF">KFL01_21420</name>
</gene>
<protein>
    <recommendedName>
        <fullName evidence="5">NAD(P)H nitroreductase</fullName>
    </recommendedName>
</protein>
<name>A0A0U2NYT3_9MICC</name>
<proteinExistence type="predicted"/>
<dbReference type="AlphaFoldDB" id="A0A0U2NYT3"/>
<dbReference type="Proteomes" id="UP000321155">
    <property type="component" value="Unassembled WGS sequence"/>
</dbReference>